<reference evidence="1" key="1">
    <citation type="submission" date="2022-08" db="UniProtKB">
        <authorList>
            <consortium name="EnsemblMetazoa"/>
        </authorList>
    </citation>
    <scope>IDENTIFICATION</scope>
    <source>
        <strain evidence="1">05x7-T-G4-1.051#20</strain>
    </source>
</reference>
<dbReference type="EnsemblMetazoa" id="G8483.1">
    <property type="protein sequence ID" value="G8483.1:cds"/>
    <property type="gene ID" value="G8483"/>
</dbReference>
<protein>
    <submittedName>
        <fullName evidence="1">Uncharacterized protein</fullName>
    </submittedName>
</protein>
<organism evidence="1 2">
    <name type="scientific">Magallana gigas</name>
    <name type="common">Pacific oyster</name>
    <name type="synonym">Crassostrea gigas</name>
    <dbReference type="NCBI Taxonomy" id="29159"/>
    <lineage>
        <taxon>Eukaryota</taxon>
        <taxon>Metazoa</taxon>
        <taxon>Spiralia</taxon>
        <taxon>Lophotrochozoa</taxon>
        <taxon>Mollusca</taxon>
        <taxon>Bivalvia</taxon>
        <taxon>Autobranchia</taxon>
        <taxon>Pteriomorphia</taxon>
        <taxon>Ostreida</taxon>
        <taxon>Ostreoidea</taxon>
        <taxon>Ostreidae</taxon>
        <taxon>Magallana</taxon>
    </lineage>
</organism>
<sequence>MIRNSDVISSKISPGTSKTARQLQYELPEKINTTLHTDEASKVGIKYGGFSVCDGEGERNISRLNNLFCGLHGLVHTWQMLHTKDYTFSKSDGSGCFRLNRSQISKMVTTPLWTLSENRDTTKEDMTQQYLHLSLYLVGACENVLDIM</sequence>
<evidence type="ECO:0000313" key="2">
    <source>
        <dbReference type="Proteomes" id="UP000005408"/>
    </source>
</evidence>
<keyword evidence="2" id="KW-1185">Reference proteome</keyword>
<proteinExistence type="predicted"/>
<dbReference type="Proteomes" id="UP000005408">
    <property type="component" value="Unassembled WGS sequence"/>
</dbReference>
<name>A0A8W8NZI0_MAGGI</name>
<accession>A0A8W8NZI0</accession>
<evidence type="ECO:0000313" key="1">
    <source>
        <dbReference type="EnsemblMetazoa" id="G8483.1:cds"/>
    </source>
</evidence>
<dbReference type="AlphaFoldDB" id="A0A8W8NZI0"/>